<dbReference type="RefSeq" id="WP_193638241.1">
    <property type="nucleotide sequence ID" value="NZ_JADCSA010000008.1"/>
</dbReference>
<keyword evidence="1" id="KW-0732">Signal</keyword>
<organism evidence="3 4">
    <name type="scientific">Nocardioides malaquae</name>
    <dbReference type="NCBI Taxonomy" id="2773426"/>
    <lineage>
        <taxon>Bacteria</taxon>
        <taxon>Bacillati</taxon>
        <taxon>Actinomycetota</taxon>
        <taxon>Actinomycetes</taxon>
        <taxon>Propionibacteriales</taxon>
        <taxon>Nocardioidaceae</taxon>
        <taxon>Nocardioides</taxon>
    </lineage>
</organism>
<gene>
    <name evidence="3" type="ORF">IEQ44_09555</name>
</gene>
<protein>
    <submittedName>
        <fullName evidence="3">DUF4352 domain-containing protein</fullName>
    </submittedName>
</protein>
<proteinExistence type="predicted"/>
<keyword evidence="4" id="KW-1185">Reference proteome</keyword>
<dbReference type="Proteomes" id="UP000756387">
    <property type="component" value="Unassembled WGS sequence"/>
</dbReference>
<keyword evidence="2" id="KW-0472">Membrane</keyword>
<evidence type="ECO:0000313" key="4">
    <source>
        <dbReference type="Proteomes" id="UP000756387"/>
    </source>
</evidence>
<feature type="transmembrane region" description="Helical" evidence="2">
    <location>
        <begin position="81"/>
        <end position="103"/>
    </location>
</feature>
<dbReference type="InterPro" id="IPR029050">
    <property type="entry name" value="Immunoprotect_excell_Ig-like"/>
</dbReference>
<evidence type="ECO:0000256" key="2">
    <source>
        <dbReference type="SAM" id="Phobius"/>
    </source>
</evidence>
<evidence type="ECO:0000313" key="3">
    <source>
        <dbReference type="EMBL" id="MBE7324901.1"/>
    </source>
</evidence>
<keyword evidence="2" id="KW-0812">Transmembrane</keyword>
<sequence>MTDQPPTYQQPPTHQPNGIGSQLTGGVLGIIGAVVALVTVAGSYVIVRWLDDPGVVFTLFVGVCLVALAVLALLAGRRNALAPFVAIALLLPFFSVLSAGFALGQRIEDSLEDLFGSSDSEDSLSFGDDEEEADAAEDAVALGEEGTSGMFTVVVSGVECTDTLTDAERNPDWDYTDETKEYVDVEAPDGKQFCVVASTWTNSSKEPDSIWMGLGKLVTADGTSYAPTDDDSGYSRRMAEQAGYDGSTLNPGDTAEVRSVFTVPAGVEATHAVAEGFGFDEPSVWFELE</sequence>
<accession>A0ABR9RTN0</accession>
<comment type="caution">
    <text evidence="3">The sequence shown here is derived from an EMBL/GenBank/DDBJ whole genome shotgun (WGS) entry which is preliminary data.</text>
</comment>
<feature type="transmembrane region" description="Helical" evidence="2">
    <location>
        <begin position="26"/>
        <end position="47"/>
    </location>
</feature>
<keyword evidence="2" id="KW-1133">Transmembrane helix</keyword>
<dbReference type="Gene3D" id="2.60.40.1240">
    <property type="match status" value="1"/>
</dbReference>
<name>A0ABR9RTN0_9ACTN</name>
<reference evidence="3 4" key="1">
    <citation type="submission" date="2020-10" db="EMBL/GenBank/DDBJ databases">
        <title>Nocardioides sp. isolated from sludge.</title>
        <authorList>
            <person name="Zhang X."/>
        </authorList>
    </citation>
    <scope>NUCLEOTIDE SEQUENCE [LARGE SCALE GENOMIC DNA]</scope>
    <source>
        <strain evidence="3 4">Y6</strain>
    </source>
</reference>
<evidence type="ECO:0000256" key="1">
    <source>
        <dbReference type="ARBA" id="ARBA00022729"/>
    </source>
</evidence>
<dbReference type="EMBL" id="JADCSA010000008">
    <property type="protein sequence ID" value="MBE7324901.1"/>
    <property type="molecule type" value="Genomic_DNA"/>
</dbReference>
<feature type="transmembrane region" description="Helical" evidence="2">
    <location>
        <begin position="54"/>
        <end position="75"/>
    </location>
</feature>